<comment type="caution">
    <text evidence="2">The sequence shown here is derived from an EMBL/GenBank/DDBJ whole genome shotgun (WGS) entry which is preliminary data.</text>
</comment>
<evidence type="ECO:0000313" key="2">
    <source>
        <dbReference type="EMBL" id="RWR08486.1"/>
    </source>
</evidence>
<sequence>MDKTDRELALASDHVKAVGAALLTAGATHDQINAAFRAMLPMVNEVLHLSRRVGRLERQMRTRVQVDERNDTDGGNVGDQWRA</sequence>
<name>A0A443IQ43_9RHOB</name>
<reference evidence="2 3" key="2">
    <citation type="submission" date="2019-01" db="EMBL/GenBank/DDBJ databases">
        <authorList>
            <person name="Li Y."/>
        </authorList>
    </citation>
    <scope>NUCLEOTIDE SEQUENCE [LARGE SCALE GENOMIC DNA]</scope>
    <source>
        <strain evidence="2 3">2D-5</strain>
    </source>
</reference>
<dbReference type="EMBL" id="SAUW01000017">
    <property type="protein sequence ID" value="RWR08486.1"/>
    <property type="molecule type" value="Genomic_DNA"/>
</dbReference>
<accession>A0A443IQ43</accession>
<protein>
    <submittedName>
        <fullName evidence="2">Uncharacterized protein</fullName>
    </submittedName>
</protein>
<dbReference type="RefSeq" id="WP_128270347.1">
    <property type="nucleotide sequence ID" value="NZ_SAUW01000017.1"/>
</dbReference>
<gene>
    <name evidence="2" type="ORF">D2T33_15435</name>
</gene>
<feature type="compositionally biased region" description="Basic and acidic residues" evidence="1">
    <location>
        <begin position="63"/>
        <end position="72"/>
    </location>
</feature>
<reference evidence="2 3" key="1">
    <citation type="submission" date="2019-01" db="EMBL/GenBank/DDBJ databases">
        <title>Sinorhodobacter populi sp. nov. isolated from the symptomatic bark tissue of Populus euramericana canker.</title>
        <authorList>
            <person name="Xu G."/>
        </authorList>
    </citation>
    <scope>NUCLEOTIDE SEQUENCE [LARGE SCALE GENOMIC DNA]</scope>
    <source>
        <strain evidence="2 3">2D-5</strain>
    </source>
</reference>
<feature type="region of interest" description="Disordered" evidence="1">
    <location>
        <begin position="63"/>
        <end position="83"/>
    </location>
</feature>
<evidence type="ECO:0000256" key="1">
    <source>
        <dbReference type="SAM" id="MobiDB-lite"/>
    </source>
</evidence>
<proteinExistence type="predicted"/>
<dbReference type="AlphaFoldDB" id="A0A443IQ43"/>
<dbReference type="Proteomes" id="UP000285710">
    <property type="component" value="Unassembled WGS sequence"/>
</dbReference>
<organism evidence="2 3">
    <name type="scientific">Paenirhodobacter populi</name>
    <dbReference type="NCBI Taxonomy" id="2306993"/>
    <lineage>
        <taxon>Bacteria</taxon>
        <taxon>Pseudomonadati</taxon>
        <taxon>Pseudomonadota</taxon>
        <taxon>Alphaproteobacteria</taxon>
        <taxon>Rhodobacterales</taxon>
        <taxon>Rhodobacter group</taxon>
        <taxon>Paenirhodobacter</taxon>
    </lineage>
</organism>
<evidence type="ECO:0000313" key="3">
    <source>
        <dbReference type="Proteomes" id="UP000285710"/>
    </source>
</evidence>
<keyword evidence="3" id="KW-1185">Reference proteome</keyword>